<dbReference type="Ensembl" id="ENSPFOT00000025717.1">
    <property type="protein sequence ID" value="ENSPFOP00000021645.1"/>
    <property type="gene ID" value="ENSPFOG00000023777.1"/>
</dbReference>
<sequence>MVFPSDYFQMMLWINIHVCFPLTFLVIPLSFMVRLDHIPVSYYINLLISNLIPIISLVYNGRFSSPYSYNDYYYYDPFMHRVFLPYVCAGVASSCFRMIFAVERFLFLYRPQIHFMRKTKGFVTFCVLGWILCIVLCSILISFPDLAGLISLIFSAIMFIICLAVTLKSLCVASSESAEENCRVGGALVLLLVNYIFFILSMIGFLINTFFTLSLHCPVLDFLLLGFMSKGPFIRLLLRLCCCRKTNPAENDSSRSDVGL</sequence>
<feature type="transmembrane region" description="Helical" evidence="1">
    <location>
        <begin position="149"/>
        <end position="172"/>
    </location>
</feature>
<feature type="transmembrane region" description="Helical" evidence="1">
    <location>
        <begin position="121"/>
        <end position="143"/>
    </location>
</feature>
<evidence type="ECO:0000313" key="3">
    <source>
        <dbReference type="Proteomes" id="UP000028760"/>
    </source>
</evidence>
<keyword evidence="1" id="KW-1133">Transmembrane helix</keyword>
<reference evidence="2" key="3">
    <citation type="submission" date="2025-09" db="UniProtKB">
        <authorList>
            <consortium name="Ensembl"/>
        </authorList>
    </citation>
    <scope>IDENTIFICATION</scope>
</reference>
<keyword evidence="1" id="KW-0472">Membrane</keyword>
<dbReference type="GeneTree" id="ENSGT01110000267729"/>
<protein>
    <recommendedName>
        <fullName evidence="4">G-protein coupled receptors family 1 profile domain-containing protein</fullName>
    </recommendedName>
</protein>
<evidence type="ECO:0000256" key="1">
    <source>
        <dbReference type="SAM" id="Phobius"/>
    </source>
</evidence>
<feature type="transmembrane region" description="Helical" evidence="1">
    <location>
        <begin position="40"/>
        <end position="59"/>
    </location>
</feature>
<dbReference type="Proteomes" id="UP000028760">
    <property type="component" value="Unassembled WGS sequence"/>
</dbReference>
<dbReference type="AlphaFoldDB" id="A0A096LR54"/>
<keyword evidence="1" id="KW-0812">Transmembrane</keyword>
<proteinExistence type="predicted"/>
<organism evidence="2 3">
    <name type="scientific">Poecilia formosa</name>
    <name type="common">Amazon molly</name>
    <name type="synonym">Limia formosa</name>
    <dbReference type="NCBI Taxonomy" id="48698"/>
    <lineage>
        <taxon>Eukaryota</taxon>
        <taxon>Metazoa</taxon>
        <taxon>Chordata</taxon>
        <taxon>Craniata</taxon>
        <taxon>Vertebrata</taxon>
        <taxon>Euteleostomi</taxon>
        <taxon>Actinopterygii</taxon>
        <taxon>Neopterygii</taxon>
        <taxon>Teleostei</taxon>
        <taxon>Neoteleostei</taxon>
        <taxon>Acanthomorphata</taxon>
        <taxon>Ovalentaria</taxon>
        <taxon>Atherinomorphae</taxon>
        <taxon>Cyprinodontiformes</taxon>
        <taxon>Poeciliidae</taxon>
        <taxon>Poeciliinae</taxon>
        <taxon>Poecilia</taxon>
    </lineage>
</organism>
<dbReference type="EMBL" id="AYCK01012220">
    <property type="status" value="NOT_ANNOTATED_CDS"/>
    <property type="molecule type" value="Genomic_DNA"/>
</dbReference>
<accession>A0A096LR54</accession>
<reference evidence="2" key="2">
    <citation type="submission" date="2025-08" db="UniProtKB">
        <authorList>
            <consortium name="Ensembl"/>
        </authorList>
    </citation>
    <scope>IDENTIFICATION</scope>
</reference>
<feature type="transmembrane region" description="Helical" evidence="1">
    <location>
        <begin position="79"/>
        <end position="100"/>
    </location>
</feature>
<evidence type="ECO:0000313" key="2">
    <source>
        <dbReference type="Ensembl" id="ENSPFOP00000021645.1"/>
    </source>
</evidence>
<feature type="transmembrane region" description="Helical" evidence="1">
    <location>
        <begin position="12"/>
        <end position="33"/>
    </location>
</feature>
<feature type="transmembrane region" description="Helical" evidence="1">
    <location>
        <begin position="184"/>
        <end position="207"/>
    </location>
</feature>
<name>A0A096LR54_POEFO</name>
<dbReference type="SUPFAM" id="SSF81321">
    <property type="entry name" value="Family A G protein-coupled receptor-like"/>
    <property type="match status" value="1"/>
</dbReference>
<reference evidence="3" key="1">
    <citation type="submission" date="2013-10" db="EMBL/GenBank/DDBJ databases">
        <authorList>
            <person name="Schartl M."/>
            <person name="Warren W."/>
        </authorList>
    </citation>
    <scope>NUCLEOTIDE SEQUENCE [LARGE SCALE GENOMIC DNA]</scope>
    <source>
        <strain evidence="3">female</strain>
    </source>
</reference>
<keyword evidence="3" id="KW-1185">Reference proteome</keyword>
<feature type="transmembrane region" description="Helical" evidence="1">
    <location>
        <begin position="219"/>
        <end position="238"/>
    </location>
</feature>
<evidence type="ECO:0008006" key="4">
    <source>
        <dbReference type="Google" id="ProtNLM"/>
    </source>
</evidence>